<feature type="domain" description="PIN" evidence="10">
    <location>
        <begin position="2"/>
        <end position="120"/>
    </location>
</feature>
<dbReference type="GO" id="GO:0090729">
    <property type="term" value="F:toxin activity"/>
    <property type="evidence" value="ECO:0007669"/>
    <property type="project" value="UniProtKB-KW"/>
</dbReference>
<evidence type="ECO:0000256" key="8">
    <source>
        <dbReference type="HAMAP-Rule" id="MF_00265"/>
    </source>
</evidence>
<evidence type="ECO:0000313" key="12">
    <source>
        <dbReference type="Proteomes" id="UP000262699"/>
    </source>
</evidence>
<dbReference type="InterPro" id="IPR002716">
    <property type="entry name" value="PIN_dom"/>
</dbReference>
<dbReference type="AlphaFoldDB" id="A0A3D0WDI8"/>
<dbReference type="EMBL" id="DOYJ01000214">
    <property type="protein sequence ID" value="HCB76054.1"/>
    <property type="molecule type" value="Genomic_DNA"/>
</dbReference>
<dbReference type="InterPro" id="IPR050556">
    <property type="entry name" value="Type_II_TA_system_RNase"/>
</dbReference>
<evidence type="ECO:0000256" key="1">
    <source>
        <dbReference type="ARBA" id="ARBA00001946"/>
    </source>
</evidence>
<dbReference type="HAMAP" id="MF_00265">
    <property type="entry name" value="VapC_Nob1"/>
    <property type="match status" value="1"/>
</dbReference>
<evidence type="ECO:0000256" key="2">
    <source>
        <dbReference type="ARBA" id="ARBA00022649"/>
    </source>
</evidence>
<comment type="function">
    <text evidence="8">Toxic component of a toxin-antitoxin (TA) system. An RNase.</text>
</comment>
<comment type="cofactor">
    <cofactor evidence="1 8">
        <name>Mg(2+)</name>
        <dbReference type="ChEBI" id="CHEBI:18420"/>
    </cofactor>
</comment>
<keyword evidence="3 8" id="KW-0540">Nuclease</keyword>
<reference evidence="11 12" key="1">
    <citation type="journal article" date="2018" name="Nat. Biotechnol.">
        <title>A standardized bacterial taxonomy based on genome phylogeny substantially revises the tree of life.</title>
        <authorList>
            <person name="Parks D.H."/>
            <person name="Chuvochina M."/>
            <person name="Waite D.W."/>
            <person name="Rinke C."/>
            <person name="Skarshewski A."/>
            <person name="Chaumeil P.A."/>
            <person name="Hugenholtz P."/>
        </authorList>
    </citation>
    <scope>NUCLEOTIDE SEQUENCE [LARGE SCALE GENOMIC DNA]</scope>
    <source>
        <strain evidence="11">UBA9015</strain>
    </source>
</reference>
<dbReference type="EC" id="3.1.-.-" evidence="8"/>
<name>A0A3D0WDI8_9SPHN</name>
<evidence type="ECO:0000256" key="6">
    <source>
        <dbReference type="ARBA" id="ARBA00022842"/>
    </source>
</evidence>
<feature type="compositionally biased region" description="Low complexity" evidence="9">
    <location>
        <begin position="133"/>
        <end position="143"/>
    </location>
</feature>
<evidence type="ECO:0000256" key="3">
    <source>
        <dbReference type="ARBA" id="ARBA00022722"/>
    </source>
</evidence>
<dbReference type="SUPFAM" id="SSF88723">
    <property type="entry name" value="PIN domain-like"/>
    <property type="match status" value="1"/>
</dbReference>
<evidence type="ECO:0000256" key="5">
    <source>
        <dbReference type="ARBA" id="ARBA00022801"/>
    </source>
</evidence>
<evidence type="ECO:0000313" key="11">
    <source>
        <dbReference type="EMBL" id="HCB76054.1"/>
    </source>
</evidence>
<keyword evidence="2 8" id="KW-1277">Toxin-antitoxin system</keyword>
<keyword evidence="6 8" id="KW-0460">Magnesium</keyword>
<evidence type="ECO:0000256" key="9">
    <source>
        <dbReference type="SAM" id="MobiDB-lite"/>
    </source>
</evidence>
<keyword evidence="8" id="KW-0800">Toxin</keyword>
<dbReference type="GO" id="GO:0000287">
    <property type="term" value="F:magnesium ion binding"/>
    <property type="evidence" value="ECO:0007669"/>
    <property type="project" value="UniProtKB-UniRule"/>
</dbReference>
<dbReference type="GO" id="GO:0016787">
    <property type="term" value="F:hydrolase activity"/>
    <property type="evidence" value="ECO:0007669"/>
    <property type="project" value="UniProtKB-KW"/>
</dbReference>
<feature type="binding site" evidence="8">
    <location>
        <position position="101"/>
    </location>
    <ligand>
        <name>Mg(2+)</name>
        <dbReference type="ChEBI" id="CHEBI:18420"/>
    </ligand>
</feature>
<sequence>MYLLDTPILIELRGARAPDADPRLVAWAAATPRERLFVSAVSLVEVEGAAARAGRDDKAAGAAWREWIEARLLPAFEGHVLPVDATVARRRGTLALADTRDALIAATAIEHGLTIVTRDRPAYRGTRARLLDPSAQAAAAPPAEEAEDWRTAGRGGPAWLRNLFIRG</sequence>
<evidence type="ECO:0000259" key="10">
    <source>
        <dbReference type="Pfam" id="PF01850"/>
    </source>
</evidence>
<dbReference type="InterPro" id="IPR029060">
    <property type="entry name" value="PIN-like_dom_sf"/>
</dbReference>
<evidence type="ECO:0000256" key="7">
    <source>
        <dbReference type="ARBA" id="ARBA00038093"/>
    </source>
</evidence>
<accession>A0A3D0WDI8</accession>
<dbReference type="Gene3D" id="3.40.50.1010">
    <property type="entry name" value="5'-nuclease"/>
    <property type="match status" value="1"/>
</dbReference>
<proteinExistence type="inferred from homology"/>
<dbReference type="Pfam" id="PF01850">
    <property type="entry name" value="PIN"/>
    <property type="match status" value="1"/>
</dbReference>
<keyword evidence="5 8" id="KW-0378">Hydrolase</keyword>
<dbReference type="PANTHER" id="PTHR33653:SF1">
    <property type="entry name" value="RIBONUCLEASE VAPC2"/>
    <property type="match status" value="1"/>
</dbReference>
<organism evidence="11 12">
    <name type="scientific">Sphingomonas bacterium</name>
    <dbReference type="NCBI Taxonomy" id="1895847"/>
    <lineage>
        <taxon>Bacteria</taxon>
        <taxon>Pseudomonadati</taxon>
        <taxon>Pseudomonadota</taxon>
        <taxon>Alphaproteobacteria</taxon>
        <taxon>Sphingomonadales</taxon>
        <taxon>Sphingomonadaceae</taxon>
        <taxon>Sphingomonas</taxon>
    </lineage>
</organism>
<protein>
    <recommendedName>
        <fullName evidence="8">Ribonuclease VapC</fullName>
        <shortName evidence="8">RNase VapC</shortName>
        <ecNumber evidence="8">3.1.-.-</ecNumber>
    </recommendedName>
    <alternativeName>
        <fullName evidence="8">Toxin VapC</fullName>
    </alternativeName>
</protein>
<dbReference type="Proteomes" id="UP000262699">
    <property type="component" value="Unassembled WGS sequence"/>
</dbReference>
<comment type="caution">
    <text evidence="11">The sequence shown here is derived from an EMBL/GenBank/DDBJ whole genome shotgun (WGS) entry which is preliminary data.</text>
</comment>
<dbReference type="GO" id="GO:0004540">
    <property type="term" value="F:RNA nuclease activity"/>
    <property type="evidence" value="ECO:0007669"/>
    <property type="project" value="InterPro"/>
</dbReference>
<feature type="region of interest" description="Disordered" evidence="9">
    <location>
        <begin position="133"/>
        <end position="152"/>
    </location>
</feature>
<comment type="similarity">
    <text evidence="7 8">Belongs to the PINc/VapC protein family.</text>
</comment>
<feature type="binding site" evidence="8">
    <location>
        <position position="5"/>
    </location>
    <ligand>
        <name>Mg(2+)</name>
        <dbReference type="ChEBI" id="CHEBI:18420"/>
    </ligand>
</feature>
<keyword evidence="4 8" id="KW-0479">Metal-binding</keyword>
<dbReference type="PANTHER" id="PTHR33653">
    <property type="entry name" value="RIBONUCLEASE VAPC2"/>
    <property type="match status" value="1"/>
</dbReference>
<evidence type="ECO:0000256" key="4">
    <source>
        <dbReference type="ARBA" id="ARBA00022723"/>
    </source>
</evidence>
<dbReference type="InterPro" id="IPR022907">
    <property type="entry name" value="VapC_family"/>
</dbReference>
<gene>
    <name evidence="8" type="primary">vapC</name>
    <name evidence="11" type="ORF">DEP91_07740</name>
</gene>